<dbReference type="RefSeq" id="WP_204917916.1">
    <property type="nucleotide sequence ID" value="NZ_BAAAQP010000001.1"/>
</dbReference>
<feature type="domain" description="NERD" evidence="2">
    <location>
        <begin position="53"/>
        <end position="164"/>
    </location>
</feature>
<gene>
    <name evidence="3" type="ORF">JOE57_002192</name>
</gene>
<evidence type="ECO:0000313" key="4">
    <source>
        <dbReference type="Proteomes" id="UP000704762"/>
    </source>
</evidence>
<evidence type="ECO:0000256" key="1">
    <source>
        <dbReference type="SAM" id="Phobius"/>
    </source>
</evidence>
<evidence type="ECO:0000259" key="2">
    <source>
        <dbReference type="PROSITE" id="PS50965"/>
    </source>
</evidence>
<name>A0ABS2RJT9_9ACTN</name>
<dbReference type="PROSITE" id="PS50965">
    <property type="entry name" value="NERD"/>
    <property type="match status" value="1"/>
</dbReference>
<keyword evidence="1" id="KW-1133">Transmembrane helix</keyword>
<accession>A0ABS2RJT9</accession>
<protein>
    <recommendedName>
        <fullName evidence="2">NERD domain-containing protein</fullName>
    </recommendedName>
</protein>
<reference evidence="3 4" key="1">
    <citation type="submission" date="2021-01" db="EMBL/GenBank/DDBJ databases">
        <title>Sequencing the genomes of 1000 actinobacteria strains.</title>
        <authorList>
            <person name="Klenk H.-P."/>
        </authorList>
    </citation>
    <scope>NUCLEOTIDE SEQUENCE [LARGE SCALE GENOMIC DNA]</scope>
    <source>
        <strain evidence="3 4">DSM 18662</strain>
    </source>
</reference>
<sequence length="269" mass="29487">MQPAAEDQLSSRRAGQEAIDQLMRVHALDRPRGWLGRTFGASPLGSDSSSWYKGVLGEIAVGEQLAQLGPEWRVLHSIPVGRGDSDIDHVIIGPPGVFTLNTKNHSGQAVWVAGRSFLVAGKKQRHLFNAAHEAARAAKLLSAAVGASVEVTGMIVVVRPARLTIRDKPVDVLVVTDSRLLRSLRRRRTCLNADQVCRIASVAERWDTWRSTPQRERARADQAEFEALHTQVIEARRRRLIWATVLMTLVVAAAVVMITRLGIAALLPG</sequence>
<dbReference type="Proteomes" id="UP000704762">
    <property type="component" value="Unassembled WGS sequence"/>
</dbReference>
<dbReference type="InterPro" id="IPR011528">
    <property type="entry name" value="NERD"/>
</dbReference>
<dbReference type="EMBL" id="JAFBCF010000001">
    <property type="protein sequence ID" value="MBM7799271.1"/>
    <property type="molecule type" value="Genomic_DNA"/>
</dbReference>
<keyword evidence="1" id="KW-0472">Membrane</keyword>
<organism evidence="3 4">
    <name type="scientific">Microlunatus panaciterrae</name>
    <dbReference type="NCBI Taxonomy" id="400768"/>
    <lineage>
        <taxon>Bacteria</taxon>
        <taxon>Bacillati</taxon>
        <taxon>Actinomycetota</taxon>
        <taxon>Actinomycetes</taxon>
        <taxon>Propionibacteriales</taxon>
        <taxon>Propionibacteriaceae</taxon>
        <taxon>Microlunatus</taxon>
    </lineage>
</organism>
<comment type="caution">
    <text evidence="3">The sequence shown here is derived from an EMBL/GenBank/DDBJ whole genome shotgun (WGS) entry which is preliminary data.</text>
</comment>
<feature type="transmembrane region" description="Helical" evidence="1">
    <location>
        <begin position="240"/>
        <end position="267"/>
    </location>
</feature>
<evidence type="ECO:0000313" key="3">
    <source>
        <dbReference type="EMBL" id="MBM7799271.1"/>
    </source>
</evidence>
<dbReference type="Pfam" id="PF08378">
    <property type="entry name" value="NERD"/>
    <property type="match status" value="1"/>
</dbReference>
<keyword evidence="1" id="KW-0812">Transmembrane</keyword>
<keyword evidence="4" id="KW-1185">Reference proteome</keyword>
<proteinExistence type="predicted"/>